<name>A0ACC3BFW2_9EURO</name>
<comment type="caution">
    <text evidence="1">The sequence shown here is derived from an EMBL/GenBank/DDBJ whole genome shotgun (WGS) entry which is preliminary data.</text>
</comment>
<reference evidence="1 2" key="1">
    <citation type="journal article" date="2023" name="ACS Omega">
        <title>Identification of the Neoaspergillic Acid Biosynthesis Gene Cluster by Establishing an In Vitro CRISPR-Ribonucleoprotein Genetic System in Aspergillus melleus.</title>
        <authorList>
            <person name="Yuan B."/>
            <person name="Grau M.F."/>
            <person name="Murata R.M."/>
            <person name="Torok T."/>
            <person name="Venkateswaran K."/>
            <person name="Stajich J.E."/>
            <person name="Wang C.C.C."/>
        </authorList>
    </citation>
    <scope>NUCLEOTIDE SEQUENCE [LARGE SCALE GENOMIC DNA]</scope>
    <source>
        <strain evidence="1 2">IMV 1140</strain>
    </source>
</reference>
<keyword evidence="2" id="KW-1185">Reference proteome</keyword>
<accession>A0ACC3BFW2</accession>
<sequence length="432" mass="49568">MFKFLQRPIIIDIQGAQEIFIYNATIFRMLQAYPLLHIRSLDLNLEHWDQDHQELKRSLFPICSLVTLEALTLTYRAIAPSFKVCNITIPPGARLARLKSLRLYNVYIRGAAGSDWTGCLQGTALRHLTIDGYFITMMPLKQLAGKVPNLKSLSVRLRNEEDQISEPVPFETRATFLDDASPGMCFILGSFLRGVRALEEFNGYDLPVTTLNDLMLFQGHYLRTLRFRDTVIRETDRGSGSVFFGCEQLVWMIHQLPVLKRLGVTMAIGRETVPMLNYIARFPLLTHLEINTPPEAFLDEEPENSPPRPIPIHPMLLEQMFGYIDRRKRYYSAVIGNHHWPSFNALDMIAREWEPMLGGMREAFWGLRNTHIYNCRRKIGVPGEVEVSVVSGAGLPLMCVHRYNQVLTATGIWDRRGTYCFRDTNGVEFLDD</sequence>
<protein>
    <submittedName>
        <fullName evidence="1">Uncharacterized protein</fullName>
    </submittedName>
</protein>
<evidence type="ECO:0000313" key="2">
    <source>
        <dbReference type="Proteomes" id="UP001177260"/>
    </source>
</evidence>
<dbReference type="Proteomes" id="UP001177260">
    <property type="component" value="Unassembled WGS sequence"/>
</dbReference>
<organism evidence="1 2">
    <name type="scientific">Aspergillus melleus</name>
    <dbReference type="NCBI Taxonomy" id="138277"/>
    <lineage>
        <taxon>Eukaryota</taxon>
        <taxon>Fungi</taxon>
        <taxon>Dikarya</taxon>
        <taxon>Ascomycota</taxon>
        <taxon>Pezizomycotina</taxon>
        <taxon>Eurotiomycetes</taxon>
        <taxon>Eurotiomycetidae</taxon>
        <taxon>Eurotiales</taxon>
        <taxon>Aspergillaceae</taxon>
        <taxon>Aspergillus</taxon>
        <taxon>Aspergillus subgen. Circumdati</taxon>
    </lineage>
</organism>
<evidence type="ECO:0000313" key="1">
    <source>
        <dbReference type="EMBL" id="KAK1149744.1"/>
    </source>
</evidence>
<dbReference type="EMBL" id="JAOPJF010000003">
    <property type="protein sequence ID" value="KAK1149744.1"/>
    <property type="molecule type" value="Genomic_DNA"/>
</dbReference>
<proteinExistence type="predicted"/>
<gene>
    <name evidence="1" type="ORF">N8T08_005298</name>
</gene>